<proteinExistence type="inferred from homology"/>
<comment type="subcellular location">
    <subcellularLocation>
        <location evidence="1 6">Cytoplasm</location>
        <location evidence="1 6">Nucleoid</location>
    </subcellularLocation>
</comment>
<accession>A0A317C664</accession>
<comment type="caution">
    <text evidence="7">The sequence shown here is derived from an EMBL/GenBank/DDBJ whole genome shotgun (WGS) entry which is preliminary data.</text>
</comment>
<dbReference type="AlphaFoldDB" id="A0A317C664"/>
<dbReference type="NCBIfam" id="NF001464">
    <property type="entry name" value="PRK00321.1-5"/>
    <property type="match status" value="1"/>
</dbReference>
<keyword evidence="4 6" id="KW-0963">Cytoplasm</keyword>
<evidence type="ECO:0000313" key="7">
    <source>
        <dbReference type="EMBL" id="PWQ94145.1"/>
    </source>
</evidence>
<dbReference type="GO" id="GO:0000018">
    <property type="term" value="P:regulation of DNA recombination"/>
    <property type="evidence" value="ECO:0007669"/>
    <property type="project" value="TreeGrafter"/>
</dbReference>
<dbReference type="PANTHER" id="PTHR38103">
    <property type="entry name" value="RECOMBINATION-ASSOCIATED PROTEIN RDGC"/>
    <property type="match status" value="1"/>
</dbReference>
<evidence type="ECO:0000256" key="4">
    <source>
        <dbReference type="ARBA" id="ARBA00022490"/>
    </source>
</evidence>
<organism evidence="7 8">
    <name type="scientific">Leucothrix arctica</name>
    <dbReference type="NCBI Taxonomy" id="1481894"/>
    <lineage>
        <taxon>Bacteria</taxon>
        <taxon>Pseudomonadati</taxon>
        <taxon>Pseudomonadota</taxon>
        <taxon>Gammaproteobacteria</taxon>
        <taxon>Thiotrichales</taxon>
        <taxon>Thiotrichaceae</taxon>
        <taxon>Leucothrix</taxon>
    </lineage>
</organism>
<evidence type="ECO:0000256" key="3">
    <source>
        <dbReference type="ARBA" id="ARBA00022296"/>
    </source>
</evidence>
<gene>
    <name evidence="6" type="primary">rdgC</name>
    <name evidence="7" type="ORF">DKT75_16535</name>
</gene>
<evidence type="ECO:0000313" key="8">
    <source>
        <dbReference type="Proteomes" id="UP000245506"/>
    </source>
</evidence>
<keyword evidence="5 6" id="KW-0233">DNA recombination</keyword>
<dbReference type="HAMAP" id="MF_00194">
    <property type="entry name" value="RdgC"/>
    <property type="match status" value="1"/>
</dbReference>
<comment type="similarity">
    <text evidence="2 6">Belongs to the RdgC family.</text>
</comment>
<dbReference type="RefSeq" id="WP_109824803.1">
    <property type="nucleotide sequence ID" value="NZ_QGKL01000041.1"/>
</dbReference>
<dbReference type="GO" id="GO:0003690">
    <property type="term" value="F:double-stranded DNA binding"/>
    <property type="evidence" value="ECO:0007669"/>
    <property type="project" value="TreeGrafter"/>
</dbReference>
<dbReference type="Proteomes" id="UP000245506">
    <property type="component" value="Unassembled WGS sequence"/>
</dbReference>
<comment type="function">
    <text evidence="6">May be involved in recombination.</text>
</comment>
<dbReference type="Pfam" id="PF04381">
    <property type="entry name" value="RdgC"/>
    <property type="match status" value="1"/>
</dbReference>
<protein>
    <recommendedName>
        <fullName evidence="3 6">Recombination-associated protein RdgC</fullName>
    </recommendedName>
</protein>
<evidence type="ECO:0000256" key="5">
    <source>
        <dbReference type="ARBA" id="ARBA00023172"/>
    </source>
</evidence>
<evidence type="ECO:0000256" key="6">
    <source>
        <dbReference type="HAMAP-Rule" id="MF_00194"/>
    </source>
</evidence>
<dbReference type="OrthoDB" id="5290530at2"/>
<dbReference type="PANTHER" id="PTHR38103:SF1">
    <property type="entry name" value="RECOMBINATION-ASSOCIATED PROTEIN RDGC"/>
    <property type="match status" value="1"/>
</dbReference>
<keyword evidence="8" id="KW-1185">Reference proteome</keyword>
<dbReference type="GO" id="GO:0005737">
    <property type="term" value="C:cytoplasm"/>
    <property type="evidence" value="ECO:0007669"/>
    <property type="project" value="UniProtKB-UniRule"/>
</dbReference>
<dbReference type="EMBL" id="QGKL01000041">
    <property type="protein sequence ID" value="PWQ94145.1"/>
    <property type="molecule type" value="Genomic_DNA"/>
</dbReference>
<dbReference type="GO" id="GO:0006310">
    <property type="term" value="P:DNA recombination"/>
    <property type="evidence" value="ECO:0007669"/>
    <property type="project" value="UniProtKB-UniRule"/>
</dbReference>
<evidence type="ECO:0000256" key="1">
    <source>
        <dbReference type="ARBA" id="ARBA00004453"/>
    </source>
</evidence>
<evidence type="ECO:0000256" key="2">
    <source>
        <dbReference type="ARBA" id="ARBA00008657"/>
    </source>
</evidence>
<reference evidence="7 8" key="1">
    <citation type="submission" date="2018-05" db="EMBL/GenBank/DDBJ databases">
        <title>Leucothrix arctica sp. nov., isolated from Arctic seawater.</title>
        <authorList>
            <person name="Choi A."/>
            <person name="Baek K."/>
        </authorList>
    </citation>
    <scope>NUCLEOTIDE SEQUENCE [LARGE SCALE GENOMIC DNA]</scope>
    <source>
        <strain evidence="7 8">IMCC9719</strain>
    </source>
</reference>
<name>A0A317C664_9GAMM</name>
<dbReference type="InterPro" id="IPR007476">
    <property type="entry name" value="RdgC"/>
</dbReference>
<sequence>MWFKNLYLYQFEKDFTHDAETLHEELSTKPFTECSATQRESMGWVQPLGKKSESYTHSVNNFILLTMARQERLLPASVVREELDERVIEIQDRENRKVGSKEKKELRERIEDELLPRAFTRTQKLDAWIDVKGGWLVINTPSATRAEALSTLLRKTIGTLPVVPPKSEAVSPILTDWLTKYESPEPFEIGDECELKGSGEDQGIAAFKKHELGTDEVKSNLETGKVVSKLALVWDKKVSFVVGDDLIVKKLKFLDVLEEQRNEQDPQSNEERMDIEFTLMTGELSKLIPDLIKELT</sequence>
<dbReference type="GO" id="GO:0043590">
    <property type="term" value="C:bacterial nucleoid"/>
    <property type="evidence" value="ECO:0007669"/>
    <property type="project" value="TreeGrafter"/>
</dbReference>